<proteinExistence type="predicted"/>
<dbReference type="InterPro" id="IPR039424">
    <property type="entry name" value="SBP_5"/>
</dbReference>
<sequence>MDIVGVRLKRNEEYFGGRPYLGAVEFCPLFTLDHFLNREIDSIPVLSEKLLTPNVQIFQDGLLQPIFLGMSCHIPPLNRAIVRKAILHSLNKREIARDIFDMKYVRKVMNNYIPSRLPGFFPKDDEESYDLEKAKQMLQDAGFSTEEKFPPLTLLIDLPRTEMKFKIYRALRKQLDALGIKLRLNYYRSLKEIKSYNRPYLVFTGRVMSFPDPEDIIRPLFFSKSIFNIFSYVNPELDKLLQEAEIERSWTKRINLFHQIEKILISDVPALPLFSHQNRVAMQPYVRGVEVPSLGFYYLDARKIWLDK</sequence>
<feature type="domain" description="Solute-binding protein family 5" evidence="1">
    <location>
        <begin position="6"/>
        <end position="225"/>
    </location>
</feature>
<organism evidence="2">
    <name type="scientific">marine sediment metagenome</name>
    <dbReference type="NCBI Taxonomy" id="412755"/>
    <lineage>
        <taxon>unclassified sequences</taxon>
        <taxon>metagenomes</taxon>
        <taxon>ecological metagenomes</taxon>
    </lineage>
</organism>
<dbReference type="InterPro" id="IPR000914">
    <property type="entry name" value="SBP_5_dom"/>
</dbReference>
<dbReference type="Pfam" id="PF00496">
    <property type="entry name" value="SBP_bac_5"/>
    <property type="match status" value="1"/>
</dbReference>
<name>X1G557_9ZZZZ</name>
<dbReference type="SUPFAM" id="SSF53850">
    <property type="entry name" value="Periplasmic binding protein-like II"/>
    <property type="match status" value="1"/>
</dbReference>
<comment type="caution">
    <text evidence="2">The sequence shown here is derived from an EMBL/GenBank/DDBJ whole genome shotgun (WGS) entry which is preliminary data.</text>
</comment>
<reference evidence="2" key="1">
    <citation type="journal article" date="2014" name="Front. Microbiol.">
        <title>High frequency of phylogenetically diverse reductive dehalogenase-homologous genes in deep subseafloor sedimentary metagenomes.</title>
        <authorList>
            <person name="Kawai M."/>
            <person name="Futagami T."/>
            <person name="Toyoda A."/>
            <person name="Takaki Y."/>
            <person name="Nishi S."/>
            <person name="Hori S."/>
            <person name="Arai W."/>
            <person name="Tsubouchi T."/>
            <person name="Morono Y."/>
            <person name="Uchiyama I."/>
            <person name="Ito T."/>
            <person name="Fujiyama A."/>
            <person name="Inagaki F."/>
            <person name="Takami H."/>
        </authorList>
    </citation>
    <scope>NUCLEOTIDE SEQUENCE</scope>
    <source>
        <strain evidence="2">Expedition CK06-06</strain>
    </source>
</reference>
<gene>
    <name evidence="2" type="ORF">S03H2_05752</name>
</gene>
<dbReference type="AlphaFoldDB" id="X1G557"/>
<dbReference type="CDD" id="cd00995">
    <property type="entry name" value="PBP2_NikA_DppA_OppA_like"/>
    <property type="match status" value="1"/>
</dbReference>
<evidence type="ECO:0000313" key="2">
    <source>
        <dbReference type="EMBL" id="GAH28163.1"/>
    </source>
</evidence>
<accession>X1G557</accession>
<dbReference type="Gene3D" id="3.40.190.10">
    <property type="entry name" value="Periplasmic binding protein-like II"/>
    <property type="match status" value="1"/>
</dbReference>
<protein>
    <recommendedName>
        <fullName evidence="1">Solute-binding protein family 5 domain-containing protein</fullName>
    </recommendedName>
</protein>
<dbReference type="GO" id="GO:0015833">
    <property type="term" value="P:peptide transport"/>
    <property type="evidence" value="ECO:0007669"/>
    <property type="project" value="TreeGrafter"/>
</dbReference>
<dbReference type="PANTHER" id="PTHR30290">
    <property type="entry name" value="PERIPLASMIC BINDING COMPONENT OF ABC TRANSPORTER"/>
    <property type="match status" value="1"/>
</dbReference>
<dbReference type="Gene3D" id="3.10.105.10">
    <property type="entry name" value="Dipeptide-binding Protein, Domain 3"/>
    <property type="match status" value="1"/>
</dbReference>
<dbReference type="EMBL" id="BARU01002433">
    <property type="protein sequence ID" value="GAH28163.1"/>
    <property type="molecule type" value="Genomic_DNA"/>
</dbReference>
<evidence type="ECO:0000259" key="1">
    <source>
        <dbReference type="Pfam" id="PF00496"/>
    </source>
</evidence>
<dbReference type="GO" id="GO:1904680">
    <property type="term" value="F:peptide transmembrane transporter activity"/>
    <property type="evidence" value="ECO:0007669"/>
    <property type="project" value="TreeGrafter"/>
</dbReference>